<dbReference type="InterPro" id="IPR000471">
    <property type="entry name" value="Interferon_alpha/beta/delta"/>
</dbReference>
<dbReference type="FunFam" id="1.20.1250.10:FF:000033">
    <property type="entry name" value="Interferon epsilon"/>
    <property type="match status" value="1"/>
</dbReference>
<evidence type="ECO:0000256" key="2">
    <source>
        <dbReference type="ARBA" id="ARBA00011033"/>
    </source>
</evidence>
<dbReference type="Gene3D" id="1.20.1250.10">
    <property type="match status" value="1"/>
</dbReference>
<evidence type="ECO:0000256" key="9">
    <source>
        <dbReference type="ARBA" id="ARBA00075626"/>
    </source>
</evidence>
<dbReference type="PRINTS" id="PR00266">
    <property type="entry name" value="INTERFERONAB"/>
</dbReference>
<evidence type="ECO:0000256" key="11">
    <source>
        <dbReference type="SAM" id="SignalP"/>
    </source>
</evidence>
<evidence type="ECO:0000256" key="8">
    <source>
        <dbReference type="ARBA" id="ARBA00067447"/>
    </source>
</evidence>
<keyword evidence="3 10" id="KW-0202">Cytokine</keyword>
<evidence type="ECO:0000313" key="13">
    <source>
        <dbReference type="Proteomes" id="UP000011518"/>
    </source>
</evidence>
<evidence type="ECO:0000313" key="12">
    <source>
        <dbReference type="EMBL" id="ELV11363.1"/>
    </source>
</evidence>
<dbReference type="PANTHER" id="PTHR11691">
    <property type="entry name" value="TYPE I INTERFERON"/>
    <property type="match status" value="1"/>
</dbReference>
<dbReference type="GO" id="GO:0051607">
    <property type="term" value="P:defense response to virus"/>
    <property type="evidence" value="ECO:0007669"/>
    <property type="project" value="UniProtKB-KW"/>
</dbReference>
<evidence type="ECO:0000256" key="1">
    <source>
        <dbReference type="ARBA" id="ARBA00004613"/>
    </source>
</evidence>
<keyword evidence="7" id="KW-1015">Disulfide bond</keyword>
<gene>
    <name evidence="12" type="ORF">TREES_T100014482</name>
</gene>
<sequence length="193" mass="23089">MVNRHFFEAVLMLLASSTILSLELKPFLFQQRRVNRESFKLLNTLRSSSIQQCLPHRKNFLLPHKSVNPQQFQKRHTLAILHEMLQQIFNLFSANVSPDDWEEHYKEKFLIELHEQLDYLEGLMELEAEQKNDALDSEDRRLHVKKYFRRIRNYLENHKYSSCAWTIVQVEIKRCLFLVLRLIGKLSTEGMDS</sequence>
<dbReference type="SUPFAM" id="SSF47266">
    <property type="entry name" value="4-helical cytokines"/>
    <property type="match status" value="1"/>
</dbReference>
<evidence type="ECO:0000256" key="3">
    <source>
        <dbReference type="ARBA" id="ARBA00022514"/>
    </source>
</evidence>
<dbReference type="EMBL" id="KB365256">
    <property type="protein sequence ID" value="ELV11363.1"/>
    <property type="molecule type" value="Genomic_DNA"/>
</dbReference>
<dbReference type="KEGG" id="tup:102468310"/>
<evidence type="ECO:0000256" key="5">
    <source>
        <dbReference type="ARBA" id="ARBA00022729"/>
    </source>
</evidence>
<feature type="signal peptide" evidence="11">
    <location>
        <begin position="1"/>
        <end position="21"/>
    </location>
</feature>
<dbReference type="GO" id="GO:0005126">
    <property type="term" value="F:cytokine receptor binding"/>
    <property type="evidence" value="ECO:0007669"/>
    <property type="project" value="InterPro"/>
</dbReference>
<organism evidence="12 13">
    <name type="scientific">Tupaia chinensis</name>
    <name type="common">Chinese tree shrew</name>
    <name type="synonym">Tupaia belangeri chinensis</name>
    <dbReference type="NCBI Taxonomy" id="246437"/>
    <lineage>
        <taxon>Eukaryota</taxon>
        <taxon>Metazoa</taxon>
        <taxon>Chordata</taxon>
        <taxon>Craniata</taxon>
        <taxon>Vertebrata</taxon>
        <taxon>Euteleostomi</taxon>
        <taxon>Mammalia</taxon>
        <taxon>Eutheria</taxon>
        <taxon>Euarchontoglires</taxon>
        <taxon>Scandentia</taxon>
        <taxon>Tupaiidae</taxon>
        <taxon>Tupaia</taxon>
    </lineage>
</organism>
<dbReference type="InterPro" id="IPR009079">
    <property type="entry name" value="4_helix_cytokine-like_core"/>
</dbReference>
<dbReference type="GO" id="GO:0005125">
    <property type="term" value="F:cytokine activity"/>
    <property type="evidence" value="ECO:0007669"/>
    <property type="project" value="UniProtKB-KW"/>
</dbReference>
<dbReference type="STRING" id="246437.L8Y4J0"/>
<dbReference type="InParanoid" id="L8Y4J0"/>
<keyword evidence="5 11" id="KW-0732">Signal</keyword>
<feature type="chain" id="PRO_5003998273" description="Interferon epsilon" evidence="11">
    <location>
        <begin position="22"/>
        <end position="193"/>
    </location>
</feature>
<dbReference type="GO" id="GO:0005615">
    <property type="term" value="C:extracellular space"/>
    <property type="evidence" value="ECO:0007669"/>
    <property type="project" value="UniProtKB-KW"/>
</dbReference>
<proteinExistence type="inferred from homology"/>
<reference evidence="13" key="1">
    <citation type="submission" date="2012-07" db="EMBL/GenBank/DDBJ databases">
        <title>Genome of the Chinese tree shrew, a rising model animal genetically related to primates.</title>
        <authorList>
            <person name="Zhang G."/>
            <person name="Fan Y."/>
            <person name="Yao Y."/>
            <person name="Huang Z."/>
        </authorList>
    </citation>
    <scope>NUCLEOTIDE SEQUENCE [LARGE SCALE GENOMIC DNA]</scope>
</reference>
<reference evidence="13" key="2">
    <citation type="journal article" date="2013" name="Nat. Commun.">
        <title>Genome of the Chinese tree shrew.</title>
        <authorList>
            <person name="Fan Y."/>
            <person name="Huang Z.Y."/>
            <person name="Cao C.C."/>
            <person name="Chen C.S."/>
            <person name="Chen Y.X."/>
            <person name="Fan D.D."/>
            <person name="He J."/>
            <person name="Hou H.L."/>
            <person name="Hu L."/>
            <person name="Hu X.T."/>
            <person name="Jiang X.T."/>
            <person name="Lai R."/>
            <person name="Lang Y.S."/>
            <person name="Liang B."/>
            <person name="Liao S.G."/>
            <person name="Mu D."/>
            <person name="Ma Y.Y."/>
            <person name="Niu Y.Y."/>
            <person name="Sun X.Q."/>
            <person name="Xia J.Q."/>
            <person name="Xiao J."/>
            <person name="Xiong Z.Q."/>
            <person name="Xu L."/>
            <person name="Yang L."/>
            <person name="Zhang Y."/>
            <person name="Zhao W."/>
            <person name="Zhao X.D."/>
            <person name="Zheng Y.T."/>
            <person name="Zhou J.M."/>
            <person name="Zhu Y.B."/>
            <person name="Zhang G.J."/>
            <person name="Wang J."/>
            <person name="Yao Y.G."/>
        </authorList>
    </citation>
    <scope>NUCLEOTIDE SEQUENCE [LARGE SCALE GENOMIC DNA]</scope>
</reference>
<evidence type="ECO:0000256" key="4">
    <source>
        <dbReference type="ARBA" id="ARBA00022525"/>
    </source>
</evidence>
<keyword evidence="6 10" id="KW-0051">Antiviral defense</keyword>
<comment type="similarity">
    <text evidence="2 10">Belongs to the alpha/beta interferon family.</text>
</comment>
<protein>
    <recommendedName>
        <fullName evidence="8">Interferon epsilon</fullName>
    </recommendedName>
    <alternativeName>
        <fullName evidence="9">Interferon epsilon-1</fullName>
    </alternativeName>
</protein>
<comment type="subcellular location">
    <subcellularLocation>
        <location evidence="1">Secreted</location>
    </subcellularLocation>
</comment>
<dbReference type="eggNOG" id="ENOG502S65R">
    <property type="taxonomic scope" value="Eukaryota"/>
</dbReference>
<keyword evidence="13" id="KW-1185">Reference proteome</keyword>
<dbReference type="Pfam" id="PF00143">
    <property type="entry name" value="Interferon"/>
    <property type="match status" value="1"/>
</dbReference>
<dbReference type="Proteomes" id="UP000011518">
    <property type="component" value="Unassembled WGS sequence"/>
</dbReference>
<dbReference type="OrthoDB" id="8922121at2759"/>
<accession>L8Y4J0</accession>
<dbReference type="SMART" id="SM00076">
    <property type="entry name" value="IFabd"/>
    <property type="match status" value="1"/>
</dbReference>
<dbReference type="PROSITE" id="PS00252">
    <property type="entry name" value="INTERFERON_A_B_D"/>
    <property type="match status" value="1"/>
</dbReference>
<dbReference type="AlphaFoldDB" id="L8Y4J0"/>
<name>L8Y4J0_TUPCH</name>
<evidence type="ECO:0000256" key="10">
    <source>
        <dbReference type="RuleBase" id="RU000436"/>
    </source>
</evidence>
<evidence type="ECO:0000256" key="6">
    <source>
        <dbReference type="ARBA" id="ARBA00023118"/>
    </source>
</evidence>
<dbReference type="FunCoup" id="L8Y4J0">
    <property type="interactions" value="289"/>
</dbReference>
<dbReference type="PANTHER" id="PTHR11691:SF8">
    <property type="entry name" value="INTERFERON EPSILON"/>
    <property type="match status" value="1"/>
</dbReference>
<dbReference type="SMR" id="L8Y4J0"/>
<evidence type="ECO:0000256" key="7">
    <source>
        <dbReference type="ARBA" id="ARBA00023157"/>
    </source>
</evidence>
<keyword evidence="4" id="KW-0964">Secreted</keyword>